<organism evidence="2 3">
    <name type="scientific">Advenella mimigardefordensis (strain DSM 17166 / LMG 22922 / DPN7)</name>
    <dbReference type="NCBI Taxonomy" id="1247726"/>
    <lineage>
        <taxon>Bacteria</taxon>
        <taxon>Pseudomonadati</taxon>
        <taxon>Pseudomonadota</taxon>
        <taxon>Betaproteobacteria</taxon>
        <taxon>Burkholderiales</taxon>
        <taxon>Alcaligenaceae</taxon>
    </lineage>
</organism>
<dbReference type="PATRIC" id="fig|1247726.3.peg.3891"/>
<dbReference type="Proteomes" id="UP000019095">
    <property type="component" value="Chromosome"/>
</dbReference>
<evidence type="ECO:0000256" key="1">
    <source>
        <dbReference type="SAM" id="Phobius"/>
    </source>
</evidence>
<gene>
    <name evidence="2" type="ORF">MIM_c35200</name>
</gene>
<evidence type="ECO:0000313" key="3">
    <source>
        <dbReference type="Proteomes" id="UP000019095"/>
    </source>
</evidence>
<feature type="transmembrane region" description="Helical" evidence="1">
    <location>
        <begin position="20"/>
        <end position="43"/>
    </location>
</feature>
<dbReference type="KEGG" id="amim:MIM_c35200"/>
<dbReference type="RefSeq" id="WP_025374271.1">
    <property type="nucleotide sequence ID" value="NZ_CP003915.1"/>
</dbReference>
<name>W0PJ25_ADVMD</name>
<dbReference type="OrthoDB" id="6614079at2"/>
<protein>
    <submittedName>
        <fullName evidence="2">Putative membrane protein</fullName>
    </submittedName>
</protein>
<proteinExistence type="predicted"/>
<dbReference type="eggNOG" id="ENOG5032TIX">
    <property type="taxonomic scope" value="Bacteria"/>
</dbReference>
<dbReference type="EMBL" id="CP003915">
    <property type="protein sequence ID" value="AHG65580.1"/>
    <property type="molecule type" value="Genomic_DNA"/>
</dbReference>
<dbReference type="HOGENOM" id="CLU_2103794_0_0_4"/>
<dbReference type="AlphaFoldDB" id="W0PJ25"/>
<evidence type="ECO:0000313" key="2">
    <source>
        <dbReference type="EMBL" id="AHG65580.1"/>
    </source>
</evidence>
<keyword evidence="3" id="KW-1185">Reference proteome</keyword>
<feature type="transmembrane region" description="Helical" evidence="1">
    <location>
        <begin position="77"/>
        <end position="105"/>
    </location>
</feature>
<reference evidence="2 3" key="1">
    <citation type="journal article" date="2014" name="Microbiology">
        <title>Unravelling the complete genome sequence of Advenella mimigardefordensis strain DPN7T and novel insights in the catabolism of the xenobiotic polythioester precursor 3,3'-dithiodipropionate.</title>
        <authorList>
            <person name="Wubbeler J.H."/>
            <person name="Hiessl S."/>
            <person name="Schuldes J."/>
            <person name="Thurmer A."/>
            <person name="Daniel R."/>
            <person name="Steinbuchel A."/>
        </authorList>
    </citation>
    <scope>NUCLEOTIDE SEQUENCE [LARGE SCALE GENOMIC DNA]</scope>
    <source>
        <strain evidence="3">DSM 17166 / LMG 22922 / DPN7</strain>
    </source>
</reference>
<keyword evidence="1" id="KW-0812">Transmembrane</keyword>
<sequence>MNKFVAKTRSLVSGTFSLPITFWLWGVAGGVLLDIVGCGGIHYGFLPVYVVASILKFVLFAMVLSGLFFILKKEITLLALIAFFVVLLQVLLGVVKVMGFSVALYEWFLYDFSLG</sequence>
<keyword evidence="1" id="KW-0472">Membrane</keyword>
<keyword evidence="1" id="KW-1133">Transmembrane helix</keyword>
<feature type="transmembrane region" description="Helical" evidence="1">
    <location>
        <begin position="49"/>
        <end position="70"/>
    </location>
</feature>
<accession>W0PJ25</accession>